<keyword evidence="2" id="KW-1185">Reference proteome</keyword>
<reference evidence="1" key="2">
    <citation type="submission" date="2015-06" db="UniProtKB">
        <authorList>
            <consortium name="EnsemblMetazoa"/>
        </authorList>
    </citation>
    <scope>IDENTIFICATION</scope>
</reference>
<organism evidence="1 2">
    <name type="scientific">Tetranychus urticae</name>
    <name type="common">Two-spotted spider mite</name>
    <dbReference type="NCBI Taxonomy" id="32264"/>
    <lineage>
        <taxon>Eukaryota</taxon>
        <taxon>Metazoa</taxon>
        <taxon>Ecdysozoa</taxon>
        <taxon>Arthropoda</taxon>
        <taxon>Chelicerata</taxon>
        <taxon>Arachnida</taxon>
        <taxon>Acari</taxon>
        <taxon>Acariformes</taxon>
        <taxon>Trombidiformes</taxon>
        <taxon>Prostigmata</taxon>
        <taxon>Eleutherengona</taxon>
        <taxon>Raphignathae</taxon>
        <taxon>Tetranychoidea</taxon>
        <taxon>Tetranychidae</taxon>
        <taxon>Tetranychus</taxon>
    </lineage>
</organism>
<dbReference type="EnsemblMetazoa" id="tetur668g00010.1">
    <property type="protein sequence ID" value="tetur668g00010.1"/>
    <property type="gene ID" value="tetur668g00010"/>
</dbReference>
<sequence length="49" mass="5433">MDNTLDLALQAVELEVSGPSLDAVHKPFDPEEYGLDPSFRLTKFAELRG</sequence>
<dbReference type="HOGENOM" id="CLU_3144639_0_0_1"/>
<accession>T1L6A3</accession>
<dbReference type="Proteomes" id="UP000015104">
    <property type="component" value="Unassembled WGS sequence"/>
</dbReference>
<proteinExistence type="predicted"/>
<protein>
    <submittedName>
        <fullName evidence="1">Uncharacterized protein</fullName>
    </submittedName>
</protein>
<dbReference type="EMBL" id="CAEY01001727">
    <property type="status" value="NOT_ANNOTATED_CDS"/>
    <property type="molecule type" value="Genomic_DNA"/>
</dbReference>
<name>T1L6A3_TETUR</name>
<dbReference type="AlphaFoldDB" id="T1L6A3"/>
<reference evidence="2" key="1">
    <citation type="submission" date="2011-08" db="EMBL/GenBank/DDBJ databases">
        <authorList>
            <person name="Rombauts S."/>
        </authorList>
    </citation>
    <scope>NUCLEOTIDE SEQUENCE</scope>
    <source>
        <strain evidence="2">London</strain>
    </source>
</reference>
<evidence type="ECO:0000313" key="1">
    <source>
        <dbReference type="EnsemblMetazoa" id="tetur668g00010.1"/>
    </source>
</evidence>
<evidence type="ECO:0000313" key="2">
    <source>
        <dbReference type="Proteomes" id="UP000015104"/>
    </source>
</evidence>